<keyword evidence="1" id="KW-0378">Hydrolase</keyword>
<dbReference type="PANTHER" id="PTHR10357">
    <property type="entry name" value="ALPHA-AMYLASE FAMILY MEMBER"/>
    <property type="match status" value="1"/>
</dbReference>
<dbReference type="Pfam" id="PF00128">
    <property type="entry name" value="Alpha-amylase"/>
    <property type="match status" value="1"/>
</dbReference>
<sequence length="590" mass="67117">MTYNSFLDRSPFGAVVVDTTVTWRYSADDQTQQVTLMLYRDGDWHNPHEVPMQRDQQQFVTETRIDTVGLWFYAFLVNDATGQFWYGCPDGGDGGLGQMYADRDHVQMYQLTVMQRAPQLPAWYQRARVYHIFVDRFNNGNADGHVNHPKPDSFLYGQLTDRPYYIKDENGQIVRWDFYGGNLKGITKKIPYLQSLGINALYLSPIFEARSNHRYDTGDYFKIDPMLGDLNDFDELIATAHAAGMHVILDGVFNHVGADSRYFNAAKHYPRIGATDSRDSPYADWFMFKHFPDDYASWWGVKDLPAINKDNTDFHDFIAGPDGVIDYWTKRGVDGWRLDVADELSDPFLDQIKARLAHYPDRVLIGEVWEDASHKVAYGSRRRYLLGDQLDAVMNYPLRQLIIDLVLNTISPASFINHLMTLKENYPQATFANNFNLLDSHDTRRILTTLDGDKQRMAIAIALLYTLPGVPVLYYGDEAGLTGGVDPDNRAYYPWTAIDQQTMALFQQAIEWRDQAAFATDSAWYPFSFTGGLGYLRESDHATSLVLINVTAAPLTIGTIDWTLVPANKQLPALASRTLAPFEVTVSEDA</sequence>
<dbReference type="Gene3D" id="3.90.400.10">
    <property type="entry name" value="Oligo-1,6-glucosidase, Domain 2"/>
    <property type="match status" value="1"/>
</dbReference>
<dbReference type="SUPFAM" id="SSF51445">
    <property type="entry name" value="(Trans)glycosidases"/>
    <property type="match status" value="1"/>
</dbReference>
<dbReference type="CDD" id="cd11338">
    <property type="entry name" value="AmyAc_CMD"/>
    <property type="match status" value="1"/>
</dbReference>
<evidence type="ECO:0000259" key="3">
    <source>
        <dbReference type="SMART" id="SM00642"/>
    </source>
</evidence>
<evidence type="ECO:0000256" key="2">
    <source>
        <dbReference type="ARBA" id="ARBA00023295"/>
    </source>
</evidence>
<dbReference type="PANTHER" id="PTHR10357:SF210">
    <property type="entry name" value="MALTODEXTRIN GLUCOSIDASE"/>
    <property type="match status" value="1"/>
</dbReference>
<gene>
    <name evidence="4" type="ORF">IV56_GL002041</name>
</gene>
<dbReference type="Proteomes" id="UP000050969">
    <property type="component" value="Unassembled WGS sequence"/>
</dbReference>
<organism evidence="4 5">
    <name type="scientific">Lacticaseibacillus saniviri JCM 17471 = DSM 24301</name>
    <dbReference type="NCBI Taxonomy" id="1293598"/>
    <lineage>
        <taxon>Bacteria</taxon>
        <taxon>Bacillati</taxon>
        <taxon>Bacillota</taxon>
        <taxon>Bacilli</taxon>
        <taxon>Lactobacillales</taxon>
        <taxon>Lactobacillaceae</taxon>
        <taxon>Lacticaseibacillus</taxon>
    </lineage>
</organism>
<proteinExistence type="predicted"/>
<dbReference type="InterPro" id="IPR006047">
    <property type="entry name" value="GH13_cat_dom"/>
</dbReference>
<evidence type="ECO:0000313" key="5">
    <source>
        <dbReference type="Proteomes" id="UP000050969"/>
    </source>
</evidence>
<protein>
    <submittedName>
        <fullName evidence="4">Amylopullulanase</fullName>
    </submittedName>
</protein>
<reference evidence="4 5" key="1">
    <citation type="journal article" date="2015" name="Genome Announc.">
        <title>Expanding the biotechnology potential of lactobacilli through comparative genomics of 213 strains and associated genera.</title>
        <authorList>
            <person name="Sun Z."/>
            <person name="Harris H.M."/>
            <person name="McCann A."/>
            <person name="Guo C."/>
            <person name="Argimon S."/>
            <person name="Zhang W."/>
            <person name="Yang X."/>
            <person name="Jeffery I.B."/>
            <person name="Cooney J.C."/>
            <person name="Kagawa T.F."/>
            <person name="Liu W."/>
            <person name="Song Y."/>
            <person name="Salvetti E."/>
            <person name="Wrobel A."/>
            <person name="Rasinkangas P."/>
            <person name="Parkhill J."/>
            <person name="Rea M.C."/>
            <person name="O'Sullivan O."/>
            <person name="Ritari J."/>
            <person name="Douillard F.P."/>
            <person name="Paul Ross R."/>
            <person name="Yang R."/>
            <person name="Briner A.E."/>
            <person name="Felis G.E."/>
            <person name="de Vos W.M."/>
            <person name="Barrangou R."/>
            <person name="Klaenhammer T.R."/>
            <person name="Caufield P.W."/>
            <person name="Cui Y."/>
            <person name="Zhang H."/>
            <person name="O'Toole P.W."/>
        </authorList>
    </citation>
    <scope>NUCLEOTIDE SEQUENCE [LARGE SCALE GENOMIC DNA]</scope>
    <source>
        <strain evidence="4 5">DSM 24301</strain>
    </source>
</reference>
<dbReference type="RefSeq" id="WP_056993173.1">
    <property type="nucleotide sequence ID" value="NZ_JQCE01000057.1"/>
</dbReference>
<name>A0A0R2MZ32_9LACO</name>
<dbReference type="InterPro" id="IPR017853">
    <property type="entry name" value="GH"/>
</dbReference>
<dbReference type="GO" id="GO:0016798">
    <property type="term" value="F:hydrolase activity, acting on glycosyl bonds"/>
    <property type="evidence" value="ECO:0007669"/>
    <property type="project" value="UniProtKB-KW"/>
</dbReference>
<dbReference type="PATRIC" id="fig|1293598.4.peg.2127"/>
<accession>A0A0R2MZ32</accession>
<dbReference type="SMART" id="SM00642">
    <property type="entry name" value="Aamy"/>
    <property type="match status" value="1"/>
</dbReference>
<dbReference type="Gene3D" id="3.20.20.80">
    <property type="entry name" value="Glycosidases"/>
    <property type="match status" value="1"/>
</dbReference>
<feature type="domain" description="Glycosyl hydrolase family 13 catalytic" evidence="3">
    <location>
        <begin position="131"/>
        <end position="513"/>
    </location>
</feature>
<evidence type="ECO:0000256" key="1">
    <source>
        <dbReference type="ARBA" id="ARBA00022801"/>
    </source>
</evidence>
<dbReference type="EMBL" id="JQCE01000057">
    <property type="protein sequence ID" value="KRO16042.1"/>
    <property type="molecule type" value="Genomic_DNA"/>
</dbReference>
<keyword evidence="5" id="KW-1185">Reference proteome</keyword>
<dbReference type="AlphaFoldDB" id="A0A0R2MZ32"/>
<keyword evidence="2" id="KW-0326">Glycosidase</keyword>
<evidence type="ECO:0000313" key="4">
    <source>
        <dbReference type="EMBL" id="KRO16042.1"/>
    </source>
</evidence>
<dbReference type="InterPro" id="IPR045857">
    <property type="entry name" value="O16G_dom_2"/>
</dbReference>
<dbReference type="GO" id="GO:0005975">
    <property type="term" value="P:carbohydrate metabolic process"/>
    <property type="evidence" value="ECO:0007669"/>
    <property type="project" value="InterPro"/>
</dbReference>
<comment type="caution">
    <text evidence="4">The sequence shown here is derived from an EMBL/GenBank/DDBJ whole genome shotgun (WGS) entry which is preliminary data.</text>
</comment>
<dbReference type="STRING" id="1293598.IV56_GL002041"/>